<dbReference type="KEGG" id="ccac:CcaHIS019_0110860"/>
<evidence type="ECO:0000313" key="9">
    <source>
        <dbReference type="Proteomes" id="UP001233271"/>
    </source>
</evidence>
<dbReference type="InterPro" id="IPR036864">
    <property type="entry name" value="Zn2-C6_fun-type_DNA-bd_sf"/>
</dbReference>
<evidence type="ECO:0000256" key="4">
    <source>
        <dbReference type="ARBA" id="ARBA00023163"/>
    </source>
</evidence>
<evidence type="ECO:0000256" key="2">
    <source>
        <dbReference type="ARBA" id="ARBA00023015"/>
    </source>
</evidence>
<dbReference type="GO" id="GO:0000981">
    <property type="term" value="F:DNA-binding transcription factor activity, RNA polymerase II-specific"/>
    <property type="evidence" value="ECO:0007669"/>
    <property type="project" value="InterPro"/>
</dbReference>
<dbReference type="GO" id="GO:0000976">
    <property type="term" value="F:transcription cis-regulatory region binding"/>
    <property type="evidence" value="ECO:0007669"/>
    <property type="project" value="TreeGrafter"/>
</dbReference>
<evidence type="ECO:0000256" key="6">
    <source>
        <dbReference type="SAM" id="MobiDB-lite"/>
    </source>
</evidence>
<dbReference type="SMART" id="SM00066">
    <property type="entry name" value="GAL4"/>
    <property type="match status" value="1"/>
</dbReference>
<evidence type="ECO:0000256" key="5">
    <source>
        <dbReference type="ARBA" id="ARBA00023242"/>
    </source>
</evidence>
<evidence type="ECO:0000256" key="3">
    <source>
        <dbReference type="ARBA" id="ARBA00023125"/>
    </source>
</evidence>
<dbReference type="RefSeq" id="XP_060453634.1">
    <property type="nucleotide sequence ID" value="XM_060596663.1"/>
</dbReference>
<dbReference type="GO" id="GO:0005634">
    <property type="term" value="C:nucleus"/>
    <property type="evidence" value="ECO:0007669"/>
    <property type="project" value="UniProtKB-SubCell"/>
</dbReference>
<dbReference type="PROSITE" id="PS50048">
    <property type="entry name" value="ZN2_CY6_FUNGAL_2"/>
    <property type="match status" value="1"/>
</dbReference>
<dbReference type="AlphaFoldDB" id="A0AA48II56"/>
<protein>
    <recommendedName>
        <fullName evidence="7">Zn(2)-C6 fungal-type domain-containing protein</fullName>
    </recommendedName>
</protein>
<keyword evidence="4" id="KW-0804">Transcription</keyword>
<dbReference type="PANTHER" id="PTHR31845:SF19">
    <property type="entry name" value="TRANSCRIPTION FACTOR DOMAIN-CONTAINING PROTEIN"/>
    <property type="match status" value="1"/>
</dbReference>
<keyword evidence="3" id="KW-0238">DNA-binding</keyword>
<dbReference type="Pfam" id="PF00172">
    <property type="entry name" value="Zn_clus"/>
    <property type="match status" value="1"/>
</dbReference>
<evidence type="ECO:0000256" key="1">
    <source>
        <dbReference type="ARBA" id="ARBA00004123"/>
    </source>
</evidence>
<reference evidence="8" key="1">
    <citation type="journal article" date="2023" name="BMC Genomics">
        <title>Chromosome-level genome assemblies of Cutaneotrichosporon spp. (Trichosporonales, Basidiomycota) reveal imbalanced evolution between nucleotide sequences and chromosome synteny.</title>
        <authorList>
            <person name="Kobayashi Y."/>
            <person name="Kayamori A."/>
            <person name="Aoki K."/>
            <person name="Shiwa Y."/>
            <person name="Matsutani M."/>
            <person name="Fujita N."/>
            <person name="Sugita T."/>
            <person name="Iwasaki W."/>
            <person name="Tanaka N."/>
            <person name="Takashima M."/>
        </authorList>
    </citation>
    <scope>NUCLEOTIDE SEQUENCE</scope>
    <source>
        <strain evidence="8">HIS019</strain>
    </source>
</reference>
<organism evidence="8 9">
    <name type="scientific">Cutaneotrichosporon cavernicola</name>
    <dbReference type="NCBI Taxonomy" id="279322"/>
    <lineage>
        <taxon>Eukaryota</taxon>
        <taxon>Fungi</taxon>
        <taxon>Dikarya</taxon>
        <taxon>Basidiomycota</taxon>
        <taxon>Agaricomycotina</taxon>
        <taxon>Tremellomycetes</taxon>
        <taxon>Trichosporonales</taxon>
        <taxon>Trichosporonaceae</taxon>
        <taxon>Cutaneotrichosporon</taxon>
    </lineage>
</organism>
<dbReference type="CDD" id="cd00067">
    <property type="entry name" value="GAL4"/>
    <property type="match status" value="1"/>
</dbReference>
<dbReference type="PROSITE" id="PS00463">
    <property type="entry name" value="ZN2_CY6_FUNGAL_1"/>
    <property type="match status" value="1"/>
</dbReference>
<dbReference type="Gene3D" id="4.10.240.10">
    <property type="entry name" value="Zn(2)-C6 fungal-type DNA-binding domain"/>
    <property type="match status" value="1"/>
</dbReference>
<accession>A0AA48II56</accession>
<name>A0AA48II56_9TREE</name>
<dbReference type="EMBL" id="AP028212">
    <property type="protein sequence ID" value="BEI88368.1"/>
    <property type="molecule type" value="Genomic_DNA"/>
</dbReference>
<dbReference type="InterPro" id="IPR001138">
    <property type="entry name" value="Zn2Cys6_DnaBD"/>
</dbReference>
<dbReference type="Proteomes" id="UP001233271">
    <property type="component" value="Chromosome 1"/>
</dbReference>
<sequence>MDPGTYGHGHGIQFVQKKAPIRRPRKACTICRGLKTRCLPDGDDKDPQSCCSRCARLSLQCEYSRARRGRKTSDNEHNSPPSGESLKESHMPNRLGPGNNGFASQRGKWDLMSAYDNNPSSDGRMFSSAMLDNKNPQWPQPQPRNSLIQNADDHSPVMYPTSNGSETHPSPLAPYNLLPGRNPTGFTDYLNPQIHLIDGPQVPFSGRTVEENADRLTPEGFPNRYATPIDAGFISDADARQLFAFTANPARSLKNGVTDEDDRRKADIERTVFWCFTHDIVISHALQLPISQPSLAPTADQVYEWAESNRHLNLPSDYFAAFNAGLWEAHSSFRAYPRFLIEGAPVRYTPQGYAILTSRLEQHMNRFHNHPMLTQEPFVTLCKLMGDSAILKIRTLGWLQNLSPGTNSTTIIKLCEDFVDASKNFTPDELRHCSRIMIQIANAIGDFANRRGAELHMPTLEQFYRHLVQSINRQLDGNEMTPATSLQNFGHNQWSGLSAELASAPAAPVVLGDQNASVQEWPWTNVFKMVPSWDTTVLQ</sequence>
<dbReference type="PANTHER" id="PTHR31845">
    <property type="entry name" value="FINGER DOMAIN PROTEIN, PUTATIVE-RELATED"/>
    <property type="match status" value="1"/>
</dbReference>
<dbReference type="GO" id="GO:0008270">
    <property type="term" value="F:zinc ion binding"/>
    <property type="evidence" value="ECO:0007669"/>
    <property type="project" value="InterPro"/>
</dbReference>
<proteinExistence type="predicted"/>
<evidence type="ECO:0000313" key="8">
    <source>
        <dbReference type="EMBL" id="BEI88368.1"/>
    </source>
</evidence>
<dbReference type="SUPFAM" id="SSF57701">
    <property type="entry name" value="Zn2/Cys6 DNA-binding domain"/>
    <property type="match status" value="1"/>
</dbReference>
<keyword evidence="5" id="KW-0539">Nucleus</keyword>
<evidence type="ECO:0000259" key="7">
    <source>
        <dbReference type="PROSITE" id="PS50048"/>
    </source>
</evidence>
<keyword evidence="9" id="KW-1185">Reference proteome</keyword>
<dbReference type="GeneID" id="85492239"/>
<gene>
    <name evidence="8" type="ORF">CcaverHIS019_0110860</name>
</gene>
<feature type="region of interest" description="Disordered" evidence="6">
    <location>
        <begin position="65"/>
        <end position="105"/>
    </location>
</feature>
<feature type="domain" description="Zn(2)-C6 fungal-type" evidence="7">
    <location>
        <begin position="27"/>
        <end position="63"/>
    </location>
</feature>
<comment type="subcellular location">
    <subcellularLocation>
        <location evidence="1">Nucleus</location>
    </subcellularLocation>
</comment>
<keyword evidence="2" id="KW-0805">Transcription regulation</keyword>
<dbReference type="InterPro" id="IPR051089">
    <property type="entry name" value="prtT"/>
</dbReference>